<reference evidence="2" key="1">
    <citation type="submission" date="2023-10" db="EMBL/GenBank/DDBJ databases">
        <authorList>
            <person name="Chen Y."/>
            <person name="Shah S."/>
            <person name="Dougan E. K."/>
            <person name="Thang M."/>
            <person name="Chan C."/>
        </authorList>
    </citation>
    <scope>NUCLEOTIDE SEQUENCE [LARGE SCALE GENOMIC DNA]</scope>
</reference>
<dbReference type="EMBL" id="CAUYUJ010001093">
    <property type="protein sequence ID" value="CAK0794132.1"/>
    <property type="molecule type" value="Genomic_DNA"/>
</dbReference>
<feature type="compositionally biased region" description="Low complexity" evidence="1">
    <location>
        <begin position="303"/>
        <end position="336"/>
    </location>
</feature>
<name>A0ABN9PRA9_9DINO</name>
<gene>
    <name evidence="2" type="ORF">PCOR1329_LOCUS4211</name>
</gene>
<proteinExistence type="predicted"/>
<accession>A0ABN9PRA9</accession>
<feature type="region of interest" description="Disordered" evidence="1">
    <location>
        <begin position="1"/>
        <end position="37"/>
    </location>
</feature>
<feature type="compositionally biased region" description="Basic and acidic residues" evidence="1">
    <location>
        <begin position="7"/>
        <end position="16"/>
    </location>
</feature>
<evidence type="ECO:0000313" key="2">
    <source>
        <dbReference type="EMBL" id="CAK0794132.1"/>
    </source>
</evidence>
<dbReference type="Proteomes" id="UP001189429">
    <property type="component" value="Unassembled WGS sequence"/>
</dbReference>
<organism evidence="2 3">
    <name type="scientific">Prorocentrum cordatum</name>
    <dbReference type="NCBI Taxonomy" id="2364126"/>
    <lineage>
        <taxon>Eukaryota</taxon>
        <taxon>Sar</taxon>
        <taxon>Alveolata</taxon>
        <taxon>Dinophyceae</taxon>
        <taxon>Prorocentrales</taxon>
        <taxon>Prorocentraceae</taxon>
        <taxon>Prorocentrum</taxon>
    </lineage>
</organism>
<evidence type="ECO:0000256" key="1">
    <source>
        <dbReference type="SAM" id="MobiDB-lite"/>
    </source>
</evidence>
<comment type="caution">
    <text evidence="2">The sequence shown here is derived from an EMBL/GenBank/DDBJ whole genome shotgun (WGS) entry which is preliminary data.</text>
</comment>
<keyword evidence="3" id="KW-1185">Reference proteome</keyword>
<protein>
    <submittedName>
        <fullName evidence="2">Uncharacterized protein</fullName>
    </submittedName>
</protein>
<sequence length="428" mass="44780">MAAMFERLGESPRPSEELLGETAAEGDADPEARGGGSGLLVGRAAPPCRCQGAPKSVACTAGILCMALVAITLMRKSSLAEIVGVATVSRATSMAAGSGAGNSTAGSGVGNSIIAEKTGCANWHSSSLEVDFRSDADSCVDLCRQTRGCLAANFQIDKCDGHRREERSGVGACYLMNEPCIEGPNDCWNVYTLTSDEVQSNHFGSLITRGAGCSNIEDISRDGPVTEFSYYVCQNNCEKDPDCVGVLLKAPGCVAAKTDKADDEGQVCQLLYGVCEEDKSPDFACWDVTYQAEDTGSSKRRSPSAGGSSAAGSTSATTSVDPSASTGGSQSAGGQDAASDMAHLFSLQQDAKEGATHFRVTKPECFRVGDTVELFHSDSDFAHRYTIAGVGSQLLFSPPLTHEYSQGTAVLRVHYPYSVSHCGDFPSD</sequence>
<feature type="region of interest" description="Disordered" evidence="1">
    <location>
        <begin position="295"/>
        <end position="336"/>
    </location>
</feature>
<evidence type="ECO:0000313" key="3">
    <source>
        <dbReference type="Proteomes" id="UP001189429"/>
    </source>
</evidence>